<reference evidence="2 3" key="1">
    <citation type="submission" date="2020-08" db="EMBL/GenBank/DDBJ databases">
        <title>Genome sequence of Nocardioides mesophilus KACC 16243T.</title>
        <authorList>
            <person name="Hyun D.-W."/>
            <person name="Bae J.-W."/>
        </authorList>
    </citation>
    <scope>NUCLEOTIDE SEQUENCE [LARGE SCALE GENOMIC DNA]</scope>
    <source>
        <strain evidence="2 3">KACC 16243</strain>
    </source>
</reference>
<name>A0A7G9RAU5_9ACTN</name>
<dbReference type="InterPro" id="IPR017946">
    <property type="entry name" value="PLC-like_Pdiesterase_TIM-brl"/>
</dbReference>
<dbReference type="GO" id="GO:0008081">
    <property type="term" value="F:phosphoric diester hydrolase activity"/>
    <property type="evidence" value="ECO:0007669"/>
    <property type="project" value="InterPro"/>
</dbReference>
<sequence>MRRGSIDVGDTARVTRPRTGYPFLDEPFEVAGSQWPVLAFAHRGGSFHPEIEGLENTLAAFQHAVDLGYRYLETDVHTTRDGVLLAFHDAVLDRVTASTGSLAELPYDVVADALIGGREQIPRLVDLLDRFPEARFNIDLKSDQAVTPLAALIHRRGLADRVCVASFSPRRLHRFRRLAGPRVATACGPAAVVATRFAPTRGASVRLVRSPGVALQIPHHRGPVTVVTRELVRRAHAAGRHVHVWTVDVAEQMHELLDLGVDGLMTDRTDVLRDVLRDRGQWMGDPS</sequence>
<evidence type="ECO:0000313" key="3">
    <source>
        <dbReference type="Proteomes" id="UP000515947"/>
    </source>
</evidence>
<evidence type="ECO:0000313" key="2">
    <source>
        <dbReference type="EMBL" id="QNN52720.1"/>
    </source>
</evidence>
<dbReference type="GO" id="GO:0006629">
    <property type="term" value="P:lipid metabolic process"/>
    <property type="evidence" value="ECO:0007669"/>
    <property type="project" value="InterPro"/>
</dbReference>
<feature type="domain" description="GP-PDE" evidence="1">
    <location>
        <begin position="37"/>
        <end position="276"/>
    </location>
</feature>
<dbReference type="SUPFAM" id="SSF51695">
    <property type="entry name" value="PLC-like phosphodiesterases"/>
    <property type="match status" value="1"/>
</dbReference>
<organism evidence="2 3">
    <name type="scientific">Nocardioides mesophilus</name>
    <dbReference type="NCBI Taxonomy" id="433659"/>
    <lineage>
        <taxon>Bacteria</taxon>
        <taxon>Bacillati</taxon>
        <taxon>Actinomycetota</taxon>
        <taxon>Actinomycetes</taxon>
        <taxon>Propionibacteriales</taxon>
        <taxon>Nocardioidaceae</taxon>
        <taxon>Nocardioides</taxon>
    </lineage>
</organism>
<gene>
    <name evidence="2" type="ORF">H9L09_20145</name>
</gene>
<proteinExistence type="predicted"/>
<dbReference type="Gene3D" id="3.20.20.190">
    <property type="entry name" value="Phosphatidylinositol (PI) phosphodiesterase"/>
    <property type="match status" value="1"/>
</dbReference>
<accession>A0A7G9RAU5</accession>
<dbReference type="Proteomes" id="UP000515947">
    <property type="component" value="Chromosome"/>
</dbReference>
<dbReference type="Pfam" id="PF03009">
    <property type="entry name" value="GDPD"/>
    <property type="match status" value="1"/>
</dbReference>
<dbReference type="PANTHER" id="PTHR43805">
    <property type="entry name" value="GLYCEROPHOSPHORYL DIESTER PHOSPHODIESTERASE"/>
    <property type="match status" value="1"/>
</dbReference>
<keyword evidence="3" id="KW-1185">Reference proteome</keyword>
<dbReference type="KEGG" id="nmes:H9L09_20145"/>
<dbReference type="PROSITE" id="PS51704">
    <property type="entry name" value="GP_PDE"/>
    <property type="match status" value="1"/>
</dbReference>
<dbReference type="EMBL" id="CP060713">
    <property type="protein sequence ID" value="QNN52720.1"/>
    <property type="molecule type" value="Genomic_DNA"/>
</dbReference>
<protein>
    <submittedName>
        <fullName evidence="2">Glycerophosphodiester phosphodiesterase</fullName>
    </submittedName>
</protein>
<evidence type="ECO:0000259" key="1">
    <source>
        <dbReference type="PROSITE" id="PS51704"/>
    </source>
</evidence>
<dbReference type="PANTHER" id="PTHR43805:SF1">
    <property type="entry name" value="GP-PDE DOMAIN-CONTAINING PROTEIN"/>
    <property type="match status" value="1"/>
</dbReference>
<dbReference type="CDD" id="cd08561">
    <property type="entry name" value="GDPD_cytoplasmic_ScUgpQ2_like"/>
    <property type="match status" value="1"/>
</dbReference>
<dbReference type="InterPro" id="IPR030395">
    <property type="entry name" value="GP_PDE_dom"/>
</dbReference>
<dbReference type="AlphaFoldDB" id="A0A7G9RAU5"/>